<reference evidence="1 2" key="1">
    <citation type="submission" date="2019-05" db="EMBL/GenBank/DDBJ databases">
        <title>Another draft genome of Portunus trituberculatus and its Hox gene families provides insights of decapod evolution.</title>
        <authorList>
            <person name="Jeong J.-H."/>
            <person name="Song I."/>
            <person name="Kim S."/>
            <person name="Choi T."/>
            <person name="Kim D."/>
            <person name="Ryu S."/>
            <person name="Kim W."/>
        </authorList>
    </citation>
    <scope>NUCLEOTIDE SEQUENCE [LARGE SCALE GENOMIC DNA]</scope>
    <source>
        <tissue evidence="1">Muscle</tissue>
    </source>
</reference>
<gene>
    <name evidence="1" type="ORF">E2C01_086173</name>
</gene>
<comment type="caution">
    <text evidence="1">The sequence shown here is derived from an EMBL/GenBank/DDBJ whole genome shotgun (WGS) entry which is preliminary data.</text>
</comment>
<accession>A0A5B7JFM6</accession>
<sequence>MLLFLLLFHLLI</sequence>
<evidence type="ECO:0000313" key="1">
    <source>
        <dbReference type="EMBL" id="MPC91154.1"/>
    </source>
</evidence>
<dbReference type="EMBL" id="VSRR010086783">
    <property type="protein sequence ID" value="MPC91154.1"/>
    <property type="molecule type" value="Genomic_DNA"/>
</dbReference>
<keyword evidence="2" id="KW-1185">Reference proteome</keyword>
<evidence type="ECO:0000313" key="2">
    <source>
        <dbReference type="Proteomes" id="UP000324222"/>
    </source>
</evidence>
<proteinExistence type="predicted"/>
<name>A0A5B7JFM6_PORTR</name>
<dbReference type="Proteomes" id="UP000324222">
    <property type="component" value="Unassembled WGS sequence"/>
</dbReference>
<protein>
    <submittedName>
        <fullName evidence="1">Uncharacterized protein</fullName>
    </submittedName>
</protein>
<organism evidence="1 2">
    <name type="scientific">Portunus trituberculatus</name>
    <name type="common">Swimming crab</name>
    <name type="synonym">Neptunus trituberculatus</name>
    <dbReference type="NCBI Taxonomy" id="210409"/>
    <lineage>
        <taxon>Eukaryota</taxon>
        <taxon>Metazoa</taxon>
        <taxon>Ecdysozoa</taxon>
        <taxon>Arthropoda</taxon>
        <taxon>Crustacea</taxon>
        <taxon>Multicrustacea</taxon>
        <taxon>Malacostraca</taxon>
        <taxon>Eumalacostraca</taxon>
        <taxon>Eucarida</taxon>
        <taxon>Decapoda</taxon>
        <taxon>Pleocyemata</taxon>
        <taxon>Brachyura</taxon>
        <taxon>Eubrachyura</taxon>
        <taxon>Portunoidea</taxon>
        <taxon>Portunidae</taxon>
        <taxon>Portuninae</taxon>
        <taxon>Portunus</taxon>
    </lineage>
</organism>